<evidence type="ECO:0000313" key="10">
    <source>
        <dbReference type="EMBL" id="GLK50167.1"/>
    </source>
</evidence>
<name>A0ABQ5TBG9_9CAUL</name>
<proteinExistence type="inferred from homology"/>
<evidence type="ECO:0000256" key="8">
    <source>
        <dbReference type="ARBA" id="ARBA00023237"/>
    </source>
</evidence>
<evidence type="ECO:0000256" key="5">
    <source>
        <dbReference type="ARBA" id="ARBA00022729"/>
    </source>
</evidence>
<evidence type="ECO:0000256" key="4">
    <source>
        <dbReference type="ARBA" id="ARBA00006929"/>
    </source>
</evidence>
<keyword evidence="7" id="KW-0975">Bacterial flagellum</keyword>
<dbReference type="Proteomes" id="UP001143509">
    <property type="component" value="Unassembled WGS sequence"/>
</dbReference>
<evidence type="ECO:0000256" key="6">
    <source>
        <dbReference type="ARBA" id="ARBA00023136"/>
    </source>
</evidence>
<dbReference type="PRINTS" id="PR01008">
    <property type="entry name" value="FLGLRINGFLGH"/>
</dbReference>
<reference evidence="10" key="2">
    <citation type="submission" date="2023-01" db="EMBL/GenBank/DDBJ databases">
        <authorList>
            <person name="Sun Q."/>
            <person name="Evtushenko L."/>
        </authorList>
    </citation>
    <scope>NUCLEOTIDE SEQUENCE</scope>
    <source>
        <strain evidence="10">VKM B-1499</strain>
    </source>
</reference>
<comment type="subcellular location">
    <subcellularLocation>
        <location evidence="2">Bacterial flagellum basal body</location>
    </subcellularLocation>
    <subcellularLocation>
        <location evidence="3">Cell outer membrane</location>
    </subcellularLocation>
</comment>
<comment type="similarity">
    <text evidence="4">Belongs to the FlgH family.</text>
</comment>
<evidence type="ECO:0000256" key="7">
    <source>
        <dbReference type="ARBA" id="ARBA00023143"/>
    </source>
</evidence>
<dbReference type="RefSeq" id="WP_271166320.1">
    <property type="nucleotide sequence ID" value="NZ_BSFD01000011.1"/>
</dbReference>
<comment type="caution">
    <text evidence="10">The sequence shown here is derived from an EMBL/GenBank/DDBJ whole genome shotgun (WGS) entry which is preliminary data.</text>
</comment>
<feature type="region of interest" description="Disordered" evidence="9">
    <location>
        <begin position="57"/>
        <end position="93"/>
    </location>
</feature>
<evidence type="ECO:0000256" key="3">
    <source>
        <dbReference type="ARBA" id="ARBA00004442"/>
    </source>
</evidence>
<reference evidence="10" key="1">
    <citation type="journal article" date="2014" name="Int. J. Syst. Evol. Microbiol.">
        <title>Complete genome of a new Firmicutes species belonging to the dominant human colonic microbiota ('Ruminococcus bicirculans') reveals two chromosomes and a selective capacity to utilize plant glucans.</title>
        <authorList>
            <consortium name="NISC Comparative Sequencing Program"/>
            <person name="Wegmann U."/>
            <person name="Louis P."/>
            <person name="Goesmann A."/>
            <person name="Henrissat B."/>
            <person name="Duncan S.H."/>
            <person name="Flint H.J."/>
        </authorList>
    </citation>
    <scope>NUCLEOTIDE SEQUENCE</scope>
    <source>
        <strain evidence="10">VKM B-1499</strain>
    </source>
</reference>
<evidence type="ECO:0000313" key="11">
    <source>
        <dbReference type="Proteomes" id="UP001143509"/>
    </source>
</evidence>
<evidence type="ECO:0000256" key="9">
    <source>
        <dbReference type="SAM" id="MobiDB-lite"/>
    </source>
</evidence>
<keyword evidence="8" id="KW-0998">Cell outer membrane</keyword>
<evidence type="ECO:0000256" key="1">
    <source>
        <dbReference type="ARBA" id="ARBA00002591"/>
    </source>
</evidence>
<dbReference type="PANTHER" id="PTHR34933">
    <property type="entry name" value="FLAGELLAR L-RING PROTEIN"/>
    <property type="match status" value="1"/>
</dbReference>
<evidence type="ECO:0000256" key="2">
    <source>
        <dbReference type="ARBA" id="ARBA00004117"/>
    </source>
</evidence>
<sequence>MAASLASSLATGLTLVGAGDSMAQARWASLASDRTAARVGDSLTVVILETNSAASASQSASRRDTRLGGSVQGGGSASAGALELQGGSTGQGQMTRSGRLLAQIGVIVDEVLPNGDLRVSGAQELDIDGERTAIRLTARVRPADIGGDNSVLSSRLADARIGYDVDGVLSRSGRPGPLNRVLSWMGLS</sequence>
<comment type="function">
    <text evidence="1">Assembles around the rod to form the L-ring and probably protects the motor/basal body from shearing forces during rotation.</text>
</comment>
<dbReference type="EMBL" id="BSFD01000011">
    <property type="protein sequence ID" value="GLK50167.1"/>
    <property type="molecule type" value="Genomic_DNA"/>
</dbReference>
<protein>
    <recommendedName>
        <fullName evidence="12">Flagellar basal body L-ring protein FlgH</fullName>
    </recommendedName>
</protein>
<dbReference type="Pfam" id="PF02107">
    <property type="entry name" value="FlgH"/>
    <property type="match status" value="1"/>
</dbReference>
<keyword evidence="5" id="KW-0732">Signal</keyword>
<organism evidence="10 11">
    <name type="scientific">Brevundimonas intermedia</name>
    <dbReference type="NCBI Taxonomy" id="74315"/>
    <lineage>
        <taxon>Bacteria</taxon>
        <taxon>Pseudomonadati</taxon>
        <taxon>Pseudomonadota</taxon>
        <taxon>Alphaproteobacteria</taxon>
        <taxon>Caulobacterales</taxon>
        <taxon>Caulobacteraceae</taxon>
        <taxon>Brevundimonas</taxon>
    </lineage>
</organism>
<accession>A0ABQ5TBG9</accession>
<evidence type="ECO:0008006" key="12">
    <source>
        <dbReference type="Google" id="ProtNLM"/>
    </source>
</evidence>
<keyword evidence="11" id="KW-1185">Reference proteome</keyword>
<gene>
    <name evidence="10" type="ORF">GCM10017620_31410</name>
</gene>
<keyword evidence="6" id="KW-0472">Membrane</keyword>
<dbReference type="PANTHER" id="PTHR34933:SF1">
    <property type="entry name" value="FLAGELLAR L-RING PROTEIN"/>
    <property type="match status" value="1"/>
</dbReference>
<dbReference type="InterPro" id="IPR000527">
    <property type="entry name" value="Flag_Lring"/>
</dbReference>